<comment type="caution">
    <text evidence="2">The sequence shown here is derived from an EMBL/GenBank/DDBJ whole genome shotgun (WGS) entry which is preliminary data.</text>
</comment>
<feature type="region of interest" description="Disordered" evidence="1">
    <location>
        <begin position="7"/>
        <end position="50"/>
    </location>
</feature>
<organism evidence="2 3">
    <name type="scientific">Brassica carinata</name>
    <name type="common">Ethiopian mustard</name>
    <name type="synonym">Abyssinian cabbage</name>
    <dbReference type="NCBI Taxonomy" id="52824"/>
    <lineage>
        <taxon>Eukaryota</taxon>
        <taxon>Viridiplantae</taxon>
        <taxon>Streptophyta</taxon>
        <taxon>Embryophyta</taxon>
        <taxon>Tracheophyta</taxon>
        <taxon>Spermatophyta</taxon>
        <taxon>Magnoliopsida</taxon>
        <taxon>eudicotyledons</taxon>
        <taxon>Gunneridae</taxon>
        <taxon>Pentapetalae</taxon>
        <taxon>rosids</taxon>
        <taxon>malvids</taxon>
        <taxon>Brassicales</taxon>
        <taxon>Brassicaceae</taxon>
        <taxon>Brassiceae</taxon>
        <taxon>Brassica</taxon>
    </lineage>
</organism>
<sequence>MVLCVFENPAANRRTTAPNQQQNHKQLGSNDENNNPSRAPPAGSENTAKLSREIAKEATNWLTRFIEKASEKGMKKCKARVL</sequence>
<dbReference type="AlphaFoldDB" id="A0A8X7WFV7"/>
<gene>
    <name evidence="2" type="ORF">Bca52824_000596</name>
</gene>
<evidence type="ECO:0000313" key="2">
    <source>
        <dbReference type="EMBL" id="KAG2329416.1"/>
    </source>
</evidence>
<proteinExistence type="predicted"/>
<evidence type="ECO:0000313" key="3">
    <source>
        <dbReference type="Proteomes" id="UP000886595"/>
    </source>
</evidence>
<name>A0A8X7WFV7_BRACI</name>
<accession>A0A8X7WFV7</accession>
<reference evidence="2 3" key="1">
    <citation type="submission" date="2020-02" db="EMBL/GenBank/DDBJ databases">
        <authorList>
            <person name="Ma Q."/>
            <person name="Huang Y."/>
            <person name="Song X."/>
            <person name="Pei D."/>
        </authorList>
    </citation>
    <scope>NUCLEOTIDE SEQUENCE [LARGE SCALE GENOMIC DNA]</scope>
    <source>
        <strain evidence="2">Sxm20200214</strain>
        <tissue evidence="2">Leaf</tissue>
    </source>
</reference>
<dbReference type="OrthoDB" id="1134829at2759"/>
<dbReference type="EMBL" id="JAAMPC010000001">
    <property type="protein sequence ID" value="KAG2329416.1"/>
    <property type="molecule type" value="Genomic_DNA"/>
</dbReference>
<protein>
    <submittedName>
        <fullName evidence="2">Uncharacterized protein</fullName>
    </submittedName>
</protein>
<evidence type="ECO:0000256" key="1">
    <source>
        <dbReference type="SAM" id="MobiDB-lite"/>
    </source>
</evidence>
<dbReference type="Proteomes" id="UP000886595">
    <property type="component" value="Unassembled WGS sequence"/>
</dbReference>
<keyword evidence="3" id="KW-1185">Reference proteome</keyword>
<feature type="compositionally biased region" description="Polar residues" evidence="1">
    <location>
        <begin position="13"/>
        <end position="37"/>
    </location>
</feature>